<comment type="catalytic activity">
    <reaction evidence="5">
        <text>pseudouridine(1915) in 23S rRNA + S-adenosyl-L-methionine = N(3)-methylpseudouridine(1915) in 23S rRNA + S-adenosyl-L-homocysteine + H(+)</text>
        <dbReference type="Rhea" id="RHEA:42752"/>
        <dbReference type="Rhea" id="RHEA-COMP:10221"/>
        <dbReference type="Rhea" id="RHEA-COMP:10222"/>
        <dbReference type="ChEBI" id="CHEBI:15378"/>
        <dbReference type="ChEBI" id="CHEBI:57856"/>
        <dbReference type="ChEBI" id="CHEBI:59789"/>
        <dbReference type="ChEBI" id="CHEBI:65314"/>
        <dbReference type="ChEBI" id="CHEBI:74486"/>
        <dbReference type="EC" id="2.1.1.177"/>
    </reaction>
</comment>
<dbReference type="Gene3D" id="3.40.1280.10">
    <property type="match status" value="1"/>
</dbReference>
<accession>A0A239C2Y2</accession>
<keyword evidence="5" id="KW-0698">rRNA processing</keyword>
<dbReference type="AlphaFoldDB" id="A0A239C2Y2"/>
<dbReference type="InterPro" id="IPR029028">
    <property type="entry name" value="Alpha/beta_knot_MTases"/>
</dbReference>
<dbReference type="RefSeq" id="WP_089275124.1">
    <property type="nucleotide sequence ID" value="NZ_FZOC01000007.1"/>
</dbReference>
<dbReference type="GO" id="GO:0005737">
    <property type="term" value="C:cytoplasm"/>
    <property type="evidence" value="ECO:0007669"/>
    <property type="project" value="UniProtKB-SubCell"/>
</dbReference>
<evidence type="ECO:0000256" key="5">
    <source>
        <dbReference type="HAMAP-Rule" id="MF_00658"/>
    </source>
</evidence>
<sequence length="157" mass="17165">MPLGCLFVGKCREAALRDAAELYALKLSRLARCDFVTVKDAPAACPPAEKPQREGRDILAKLPAGATPVLLDERGETWSSRELAARIKAWEDAARTPWFIVGGAFGLSDELRGRAKNGGAMFSLGRITLPHELARVVLLEQLYRAASINKGLPYHHD</sequence>
<dbReference type="Pfam" id="PF02590">
    <property type="entry name" value="SPOUT_MTase"/>
    <property type="match status" value="1"/>
</dbReference>
<feature type="binding site" evidence="5">
    <location>
        <position position="71"/>
    </location>
    <ligand>
        <name>S-adenosyl-L-methionine</name>
        <dbReference type="ChEBI" id="CHEBI:59789"/>
    </ligand>
</feature>
<evidence type="ECO:0000313" key="6">
    <source>
        <dbReference type="EMBL" id="SNS14627.1"/>
    </source>
</evidence>
<dbReference type="SUPFAM" id="SSF75217">
    <property type="entry name" value="alpha/beta knot"/>
    <property type="match status" value="1"/>
</dbReference>
<dbReference type="HAMAP" id="MF_00658">
    <property type="entry name" value="23SrRNA_methyltr_H"/>
    <property type="match status" value="1"/>
</dbReference>
<comment type="subcellular location">
    <subcellularLocation>
        <location evidence="5">Cytoplasm</location>
    </subcellularLocation>
</comment>
<comment type="subunit">
    <text evidence="5">Homodimer.</text>
</comment>
<dbReference type="InterPro" id="IPR029026">
    <property type="entry name" value="tRNA_m1G_MTases_N"/>
</dbReference>
<dbReference type="PANTHER" id="PTHR33603:SF1">
    <property type="entry name" value="RIBOSOMAL RNA LARGE SUBUNIT METHYLTRANSFERASE H"/>
    <property type="match status" value="1"/>
</dbReference>
<comment type="function">
    <text evidence="5">Specifically methylates the pseudouridine at position 1915 (m3Psi1915) in 23S rRNA.</text>
</comment>
<keyword evidence="2 5" id="KW-0808">Transferase</keyword>
<evidence type="ECO:0000256" key="4">
    <source>
        <dbReference type="ARBA" id="ARBA00038303"/>
    </source>
</evidence>
<dbReference type="InterPro" id="IPR003742">
    <property type="entry name" value="RlmH-like"/>
</dbReference>
<dbReference type="Proteomes" id="UP000198324">
    <property type="component" value="Unassembled WGS sequence"/>
</dbReference>
<dbReference type="GO" id="GO:0070038">
    <property type="term" value="F:rRNA (pseudouridine-N3-)-methyltransferase activity"/>
    <property type="evidence" value="ECO:0007669"/>
    <property type="project" value="UniProtKB-UniRule"/>
</dbReference>
<comment type="similarity">
    <text evidence="4 5">Belongs to the RNA methyltransferase RlmH family.</text>
</comment>
<organism evidence="6 7">
    <name type="scientific">Humidesulfovibrio mexicanus</name>
    <dbReference type="NCBI Taxonomy" id="147047"/>
    <lineage>
        <taxon>Bacteria</taxon>
        <taxon>Pseudomonadati</taxon>
        <taxon>Thermodesulfobacteriota</taxon>
        <taxon>Desulfovibrionia</taxon>
        <taxon>Desulfovibrionales</taxon>
        <taxon>Desulfovibrionaceae</taxon>
        <taxon>Humidesulfovibrio</taxon>
    </lineage>
</organism>
<dbReference type="PANTHER" id="PTHR33603">
    <property type="entry name" value="METHYLTRANSFERASE"/>
    <property type="match status" value="1"/>
</dbReference>
<keyword evidence="7" id="KW-1185">Reference proteome</keyword>
<evidence type="ECO:0000256" key="1">
    <source>
        <dbReference type="ARBA" id="ARBA00022603"/>
    </source>
</evidence>
<evidence type="ECO:0000256" key="2">
    <source>
        <dbReference type="ARBA" id="ARBA00022679"/>
    </source>
</evidence>
<keyword evidence="5" id="KW-0963">Cytoplasm</keyword>
<feature type="binding site" evidence="5">
    <location>
        <position position="102"/>
    </location>
    <ligand>
        <name>S-adenosyl-L-methionine</name>
        <dbReference type="ChEBI" id="CHEBI:59789"/>
    </ligand>
</feature>
<name>A0A239C2Y2_9BACT</name>
<evidence type="ECO:0000313" key="7">
    <source>
        <dbReference type="Proteomes" id="UP000198324"/>
    </source>
</evidence>
<evidence type="ECO:0000256" key="3">
    <source>
        <dbReference type="ARBA" id="ARBA00022691"/>
    </source>
</evidence>
<dbReference type="CDD" id="cd18081">
    <property type="entry name" value="RlmH-like"/>
    <property type="match status" value="1"/>
</dbReference>
<dbReference type="EC" id="2.1.1.177" evidence="5"/>
<keyword evidence="3 5" id="KW-0949">S-adenosyl-L-methionine</keyword>
<dbReference type="OrthoDB" id="9806643at2"/>
<feature type="binding site" evidence="5">
    <location>
        <begin position="124"/>
        <end position="129"/>
    </location>
    <ligand>
        <name>S-adenosyl-L-methionine</name>
        <dbReference type="ChEBI" id="CHEBI:59789"/>
    </ligand>
</feature>
<proteinExistence type="inferred from homology"/>
<dbReference type="PIRSF" id="PIRSF004505">
    <property type="entry name" value="MT_bac"/>
    <property type="match status" value="1"/>
</dbReference>
<reference evidence="6 7" key="1">
    <citation type="submission" date="2017-06" db="EMBL/GenBank/DDBJ databases">
        <authorList>
            <person name="Kim H.J."/>
            <person name="Triplett B.A."/>
        </authorList>
    </citation>
    <scope>NUCLEOTIDE SEQUENCE [LARGE SCALE GENOMIC DNA]</scope>
    <source>
        <strain evidence="6 7">DSM 13116</strain>
    </source>
</reference>
<gene>
    <name evidence="5" type="primary">rlmH</name>
    <name evidence="6" type="ORF">SAMN04488503_2924</name>
</gene>
<keyword evidence="1 5" id="KW-0489">Methyltransferase</keyword>
<protein>
    <recommendedName>
        <fullName evidence="5">Ribosomal RNA large subunit methyltransferase H</fullName>
        <ecNumber evidence="5">2.1.1.177</ecNumber>
    </recommendedName>
    <alternativeName>
        <fullName evidence="5">23S rRNA (pseudouridine1915-N3)-methyltransferase</fullName>
    </alternativeName>
    <alternativeName>
        <fullName evidence="5">23S rRNA m3Psi1915 methyltransferase</fullName>
    </alternativeName>
    <alternativeName>
        <fullName evidence="5">rRNA (pseudouridine-N3-)-methyltransferase RlmH</fullName>
    </alternativeName>
</protein>
<dbReference type="EMBL" id="FZOC01000007">
    <property type="protein sequence ID" value="SNS14627.1"/>
    <property type="molecule type" value="Genomic_DNA"/>
</dbReference>